<reference evidence="1" key="1">
    <citation type="submission" date="2020-07" db="EMBL/GenBank/DDBJ databases">
        <title>Multicomponent nature underlies the extraordinary mechanical properties of spider dragline silk.</title>
        <authorList>
            <person name="Kono N."/>
            <person name="Nakamura H."/>
            <person name="Mori M."/>
            <person name="Yoshida Y."/>
            <person name="Ohtoshi R."/>
            <person name="Malay A.D."/>
            <person name="Moran D.A.P."/>
            <person name="Tomita M."/>
            <person name="Numata K."/>
            <person name="Arakawa K."/>
        </authorList>
    </citation>
    <scope>NUCLEOTIDE SEQUENCE</scope>
</reference>
<accession>A0A8X6GFP1</accession>
<proteinExistence type="predicted"/>
<keyword evidence="2" id="KW-1185">Reference proteome</keyword>
<sequence length="97" mass="11552">MELNCAYYNRCAVWMVFSKDEESVLVQYLIFACNMHFWLSKKRKQVKKLPLEYAKANGKKCPKSWDAHGEAGDQWYFDFLKRNKVLSVRKPQVVQEL</sequence>
<name>A0A8X6GFP1_TRICU</name>
<gene>
    <name evidence="1" type="ORF">TNCT_82901</name>
</gene>
<organism evidence="1 2">
    <name type="scientific">Trichonephila clavata</name>
    <name type="common">Joro spider</name>
    <name type="synonym">Nephila clavata</name>
    <dbReference type="NCBI Taxonomy" id="2740835"/>
    <lineage>
        <taxon>Eukaryota</taxon>
        <taxon>Metazoa</taxon>
        <taxon>Ecdysozoa</taxon>
        <taxon>Arthropoda</taxon>
        <taxon>Chelicerata</taxon>
        <taxon>Arachnida</taxon>
        <taxon>Araneae</taxon>
        <taxon>Araneomorphae</taxon>
        <taxon>Entelegynae</taxon>
        <taxon>Araneoidea</taxon>
        <taxon>Nephilidae</taxon>
        <taxon>Trichonephila</taxon>
    </lineage>
</organism>
<dbReference type="AlphaFoldDB" id="A0A8X6GFP1"/>
<protein>
    <submittedName>
        <fullName evidence="1">Uncharacterized protein</fullName>
    </submittedName>
</protein>
<dbReference type="OrthoDB" id="71166at2759"/>
<evidence type="ECO:0000313" key="1">
    <source>
        <dbReference type="EMBL" id="GFR00995.1"/>
    </source>
</evidence>
<dbReference type="EMBL" id="BMAO01015322">
    <property type="protein sequence ID" value="GFR00995.1"/>
    <property type="molecule type" value="Genomic_DNA"/>
</dbReference>
<dbReference type="Proteomes" id="UP000887116">
    <property type="component" value="Unassembled WGS sequence"/>
</dbReference>
<evidence type="ECO:0000313" key="2">
    <source>
        <dbReference type="Proteomes" id="UP000887116"/>
    </source>
</evidence>
<comment type="caution">
    <text evidence="1">The sequence shown here is derived from an EMBL/GenBank/DDBJ whole genome shotgun (WGS) entry which is preliminary data.</text>
</comment>